<evidence type="ECO:0000259" key="10">
    <source>
        <dbReference type="PROSITE" id="PS50835"/>
    </source>
</evidence>
<dbReference type="Gene3D" id="2.60.40.10">
    <property type="entry name" value="Immunoglobulins"/>
    <property type="match status" value="4"/>
</dbReference>
<dbReference type="InterPro" id="IPR003598">
    <property type="entry name" value="Ig_sub2"/>
</dbReference>
<feature type="domain" description="Ig-like" evidence="10">
    <location>
        <begin position="326"/>
        <end position="420"/>
    </location>
</feature>
<dbReference type="InterPro" id="IPR013098">
    <property type="entry name" value="Ig_I-set"/>
</dbReference>
<keyword evidence="6" id="KW-1133">Transmembrane helix</keyword>
<dbReference type="InterPro" id="IPR007110">
    <property type="entry name" value="Ig-like_dom"/>
</dbReference>
<keyword evidence="5" id="KW-0130">Cell adhesion</keyword>
<dbReference type="GO" id="GO:0048812">
    <property type="term" value="P:neuron projection morphogenesis"/>
    <property type="evidence" value="ECO:0007669"/>
    <property type="project" value="UniProtKB-ARBA"/>
</dbReference>
<protein>
    <recommendedName>
        <fullName evidence="10">Ig-like domain-containing protein</fullName>
    </recommendedName>
</protein>
<dbReference type="InterPro" id="IPR036179">
    <property type="entry name" value="Ig-like_dom_sf"/>
</dbReference>
<keyword evidence="4" id="KW-0677">Repeat</keyword>
<evidence type="ECO:0000313" key="12">
    <source>
        <dbReference type="Proteomes" id="UP001497472"/>
    </source>
</evidence>
<evidence type="ECO:0000256" key="7">
    <source>
        <dbReference type="ARBA" id="ARBA00023136"/>
    </source>
</evidence>
<evidence type="ECO:0000256" key="8">
    <source>
        <dbReference type="ARBA" id="ARBA00023157"/>
    </source>
</evidence>
<dbReference type="SUPFAM" id="SSF49265">
    <property type="entry name" value="Fibronectin type III"/>
    <property type="match status" value="1"/>
</dbReference>
<keyword evidence="7" id="KW-0472">Membrane</keyword>
<name>A0AAV1J2P8_9NEOP</name>
<comment type="caution">
    <text evidence="11">The sequence shown here is derived from an EMBL/GenBank/DDBJ whole genome shotgun (WGS) entry which is preliminary data.</text>
</comment>
<dbReference type="InterPro" id="IPR003599">
    <property type="entry name" value="Ig_sub"/>
</dbReference>
<dbReference type="AlphaFoldDB" id="A0AAV1J2P8"/>
<keyword evidence="2" id="KW-0812">Transmembrane</keyword>
<dbReference type="FunFam" id="2.60.40.10:FF:000017">
    <property type="entry name" value="Down syndrome cell adhesion molecule b"/>
    <property type="match status" value="1"/>
</dbReference>
<dbReference type="InterPro" id="IPR003961">
    <property type="entry name" value="FN3_dom"/>
</dbReference>
<dbReference type="PROSITE" id="PS50835">
    <property type="entry name" value="IG_LIKE"/>
    <property type="match status" value="3"/>
</dbReference>
<sequence length="520" mass="57050">MVKARSSGWTLREREVTRVMSPCVHPRGRDKDRLCSLDLRNVPVTWSSSARSATLHCEVVDWARAQPRRPPPPLDDDHSRPKPYLWTRARDEISSKRVSWNGTLEVARKGGDGEDLYQCGVKHHGAVVLGYPINLRFPFMEKQFSAQPEDVEARIGQPLVVPCRIASGPAASINWLKSGESIKNNNRYFILQNELLIVDVKKEDAGVYRCIASNYVLNKSKASRDGVVTVVPSAESSLSLLSLQHEEVTAPRGGNLILPCPVLGWPRPKLIWELTPHEAGSPTSELESSEEVLLLRNLGPDQVGLYTCSVEGRSDLVKNFNVSYTEAVNITHPPLSKEVKRASTVRFNCTATGTPKPKITWYKDGKPLMLAVRINLRTSADRERIELVISGVTSDDAGVYQCFASNGLSTASQWAELTVTGPGAAAPDSVRCAPSGPNSIALSWNHESNRVFAYSVDVALRDNSGAGNTGQPNMNTEETFSVEKALTPYQFQVRAYLRLPGNKTVASDMSESVVCQGQGG</sequence>
<dbReference type="CDD" id="cd00096">
    <property type="entry name" value="Ig"/>
    <property type="match status" value="1"/>
</dbReference>
<gene>
    <name evidence="11" type="ORF">LNINA_LOCUS3552</name>
</gene>
<reference evidence="11 12" key="1">
    <citation type="submission" date="2023-11" db="EMBL/GenBank/DDBJ databases">
        <authorList>
            <person name="Okamura Y."/>
        </authorList>
    </citation>
    <scope>NUCLEOTIDE SEQUENCE [LARGE SCALE GENOMIC DNA]</scope>
</reference>
<keyword evidence="3" id="KW-0732">Signal</keyword>
<dbReference type="Pfam" id="PF07679">
    <property type="entry name" value="I-set"/>
    <property type="match status" value="2"/>
</dbReference>
<dbReference type="InterPro" id="IPR036116">
    <property type="entry name" value="FN3_sf"/>
</dbReference>
<dbReference type="GO" id="GO:0007155">
    <property type="term" value="P:cell adhesion"/>
    <property type="evidence" value="ECO:0007669"/>
    <property type="project" value="UniProtKB-KW"/>
</dbReference>
<keyword evidence="12" id="KW-1185">Reference proteome</keyword>
<proteinExistence type="predicted"/>
<evidence type="ECO:0000256" key="1">
    <source>
        <dbReference type="ARBA" id="ARBA00004167"/>
    </source>
</evidence>
<dbReference type="Proteomes" id="UP001497472">
    <property type="component" value="Unassembled WGS sequence"/>
</dbReference>
<organism evidence="11 12">
    <name type="scientific">Leptosia nina</name>
    <dbReference type="NCBI Taxonomy" id="320188"/>
    <lineage>
        <taxon>Eukaryota</taxon>
        <taxon>Metazoa</taxon>
        <taxon>Ecdysozoa</taxon>
        <taxon>Arthropoda</taxon>
        <taxon>Hexapoda</taxon>
        <taxon>Insecta</taxon>
        <taxon>Pterygota</taxon>
        <taxon>Neoptera</taxon>
        <taxon>Endopterygota</taxon>
        <taxon>Lepidoptera</taxon>
        <taxon>Glossata</taxon>
        <taxon>Ditrysia</taxon>
        <taxon>Papilionoidea</taxon>
        <taxon>Pieridae</taxon>
        <taxon>Pierinae</taxon>
        <taxon>Leptosia</taxon>
    </lineage>
</organism>
<evidence type="ECO:0000256" key="3">
    <source>
        <dbReference type="ARBA" id="ARBA00022729"/>
    </source>
</evidence>
<evidence type="ECO:0000313" key="11">
    <source>
        <dbReference type="EMBL" id="CAK1543757.1"/>
    </source>
</evidence>
<dbReference type="PANTHER" id="PTHR47633">
    <property type="entry name" value="IMMUNOGLOBULIN"/>
    <property type="match status" value="1"/>
</dbReference>
<dbReference type="InterPro" id="IPR013783">
    <property type="entry name" value="Ig-like_fold"/>
</dbReference>
<feature type="domain" description="Ig-like" evidence="10">
    <location>
        <begin position="138"/>
        <end position="229"/>
    </location>
</feature>
<dbReference type="CDD" id="cd00063">
    <property type="entry name" value="FN3"/>
    <property type="match status" value="1"/>
</dbReference>
<comment type="subcellular location">
    <subcellularLocation>
        <location evidence="1">Membrane</location>
        <topology evidence="1">Single-pass membrane protein</topology>
    </subcellularLocation>
</comment>
<dbReference type="InterPro" id="IPR013106">
    <property type="entry name" value="Ig_V-set"/>
</dbReference>
<dbReference type="EMBL" id="CAVLEF010000005">
    <property type="protein sequence ID" value="CAK1543757.1"/>
    <property type="molecule type" value="Genomic_DNA"/>
</dbReference>
<evidence type="ECO:0000256" key="5">
    <source>
        <dbReference type="ARBA" id="ARBA00022889"/>
    </source>
</evidence>
<dbReference type="SMART" id="SM00408">
    <property type="entry name" value="IGc2"/>
    <property type="match status" value="3"/>
</dbReference>
<dbReference type="SMART" id="SM00409">
    <property type="entry name" value="IG"/>
    <property type="match status" value="3"/>
</dbReference>
<accession>A0AAV1J2P8</accession>
<evidence type="ECO:0000256" key="2">
    <source>
        <dbReference type="ARBA" id="ARBA00022692"/>
    </source>
</evidence>
<dbReference type="GO" id="GO:0016020">
    <property type="term" value="C:membrane"/>
    <property type="evidence" value="ECO:0007669"/>
    <property type="project" value="UniProtKB-SubCell"/>
</dbReference>
<evidence type="ECO:0000256" key="4">
    <source>
        <dbReference type="ARBA" id="ARBA00022737"/>
    </source>
</evidence>
<keyword evidence="8" id="KW-1015">Disulfide bond</keyword>
<dbReference type="SMART" id="SM00406">
    <property type="entry name" value="IGv"/>
    <property type="match status" value="1"/>
</dbReference>
<keyword evidence="9" id="KW-0393">Immunoglobulin domain</keyword>
<evidence type="ECO:0000256" key="6">
    <source>
        <dbReference type="ARBA" id="ARBA00022989"/>
    </source>
</evidence>
<evidence type="ECO:0000256" key="9">
    <source>
        <dbReference type="ARBA" id="ARBA00023319"/>
    </source>
</evidence>
<dbReference type="SUPFAM" id="SSF48726">
    <property type="entry name" value="Immunoglobulin"/>
    <property type="match status" value="3"/>
</dbReference>
<feature type="domain" description="Ig-like" evidence="10">
    <location>
        <begin position="232"/>
        <end position="323"/>
    </location>
</feature>